<proteinExistence type="predicted"/>
<dbReference type="AlphaFoldDB" id="A0AAU9UIE7"/>
<comment type="cofactor">
    <cofactor evidence="1">
        <name>a divalent metal cation</name>
        <dbReference type="ChEBI" id="CHEBI:60240"/>
    </cofactor>
</comment>
<keyword evidence="2" id="KW-0479">Metal-binding</keyword>
<dbReference type="GO" id="GO:0046872">
    <property type="term" value="F:metal ion binding"/>
    <property type="evidence" value="ECO:0007669"/>
    <property type="project" value="UniProtKB-KW"/>
</dbReference>
<gene>
    <name evidence="4" type="ORF">EEDITHA_LOCUS13652</name>
</gene>
<dbReference type="InterPro" id="IPR027806">
    <property type="entry name" value="HARBI1_dom"/>
</dbReference>
<organism evidence="4 5">
    <name type="scientific">Euphydryas editha</name>
    <name type="common">Edith's checkerspot</name>
    <dbReference type="NCBI Taxonomy" id="104508"/>
    <lineage>
        <taxon>Eukaryota</taxon>
        <taxon>Metazoa</taxon>
        <taxon>Ecdysozoa</taxon>
        <taxon>Arthropoda</taxon>
        <taxon>Hexapoda</taxon>
        <taxon>Insecta</taxon>
        <taxon>Pterygota</taxon>
        <taxon>Neoptera</taxon>
        <taxon>Endopterygota</taxon>
        <taxon>Lepidoptera</taxon>
        <taxon>Glossata</taxon>
        <taxon>Ditrysia</taxon>
        <taxon>Papilionoidea</taxon>
        <taxon>Nymphalidae</taxon>
        <taxon>Nymphalinae</taxon>
        <taxon>Euphydryas</taxon>
    </lineage>
</organism>
<feature type="domain" description="DDE Tnp4" evidence="3">
    <location>
        <begin position="303"/>
        <end position="469"/>
    </location>
</feature>
<reference evidence="4" key="1">
    <citation type="submission" date="2022-03" db="EMBL/GenBank/DDBJ databases">
        <authorList>
            <person name="Tunstrom K."/>
        </authorList>
    </citation>
    <scope>NUCLEOTIDE SEQUENCE</scope>
</reference>
<evidence type="ECO:0000313" key="5">
    <source>
        <dbReference type="Proteomes" id="UP001153954"/>
    </source>
</evidence>
<sequence>MAENRPVCVLCNQTIINRRRFEITHNLFEANAIIAQYIIDAIAPQHFQYNGLEYVCRPCWQRAQRAVHPNPNNVPHECTLQIEEYSRVANNAASCMFAGCRSITRHRIPENIRVSLLVDSNVFIPQEATVCDTHLRNNDWDEIIDSPNLRHDFNSAHFLEIMSLLKAAVSRSRILDFENIESMDNEEIHIRLGFNREQFSEILIQTPSLAGSNSKTTLAIYLTKLRSGESNERLATLFQMSRRTLERHLKRARDCLFAEFVPRHLGFDHIDRRMVAERNLYVPNALYGNLNSELEDRKAIVIMDGTYIYIQKSSNYSFQRETYSLHKFSNLLKPFLIVSCDGYIVDVCGPYAATDSDATILLKMIYDEQSSFHWFFSPGDIFILDRGFRDALPDLARFEYSAHIPETKDRGADQLTTEQANKSRMVTLCRWVVEVINGRLKRDSKLFRQDYFNRALNHMFHDFKIAASLINAFHEPIRDSVHANAFVDIINDRMNRPNHLADFVDRNVMNRQRATFQSITGDQHFFDDFPNLSEDDLTLLALGTYQVKLARSYYAEHLRQGLYNIEVYREQQISRLSEYIEEQDVYLLRVRIQSRHVRSRIYYSYIVIDRQRDAREAIAHYCCSCLSGRRTIGCCTHVMCVVWYLGWARNQTEEIRLPAADLSVIIEHDH</sequence>
<protein>
    <recommendedName>
        <fullName evidence="3">DDE Tnp4 domain-containing protein</fullName>
    </recommendedName>
</protein>
<evidence type="ECO:0000259" key="3">
    <source>
        <dbReference type="Pfam" id="PF13359"/>
    </source>
</evidence>
<dbReference type="EMBL" id="CAKOGL010000020">
    <property type="protein sequence ID" value="CAH2098549.1"/>
    <property type="molecule type" value="Genomic_DNA"/>
</dbReference>
<evidence type="ECO:0000256" key="1">
    <source>
        <dbReference type="ARBA" id="ARBA00001968"/>
    </source>
</evidence>
<evidence type="ECO:0000256" key="2">
    <source>
        <dbReference type="ARBA" id="ARBA00022723"/>
    </source>
</evidence>
<dbReference type="Pfam" id="PF13359">
    <property type="entry name" value="DDE_Tnp_4"/>
    <property type="match status" value="1"/>
</dbReference>
<dbReference type="PANTHER" id="PTHR23080">
    <property type="entry name" value="THAP DOMAIN PROTEIN"/>
    <property type="match status" value="1"/>
</dbReference>
<dbReference type="Proteomes" id="UP001153954">
    <property type="component" value="Unassembled WGS sequence"/>
</dbReference>
<comment type="caution">
    <text evidence="4">The sequence shown here is derived from an EMBL/GenBank/DDBJ whole genome shotgun (WGS) entry which is preliminary data.</text>
</comment>
<name>A0AAU9UIE7_EUPED</name>
<evidence type="ECO:0000313" key="4">
    <source>
        <dbReference type="EMBL" id="CAH2098549.1"/>
    </source>
</evidence>
<accession>A0AAU9UIE7</accession>
<dbReference type="PANTHER" id="PTHR23080:SF143">
    <property type="entry name" value="SI:DKEY-56D12.4"/>
    <property type="match status" value="1"/>
</dbReference>
<keyword evidence="5" id="KW-1185">Reference proteome</keyword>